<feature type="repeat" description="TPR" evidence="13">
    <location>
        <begin position="759"/>
        <end position="792"/>
    </location>
</feature>
<dbReference type="InterPro" id="IPR011990">
    <property type="entry name" value="TPR-like_helical_dom_sf"/>
</dbReference>
<evidence type="ECO:0000313" key="17">
    <source>
        <dbReference type="Ensembl" id="ENSFCTP00005041042.1"/>
    </source>
</evidence>
<reference evidence="17 18" key="1">
    <citation type="submission" date="2021-02" db="EMBL/GenBank/DDBJ databases">
        <title>Safari Cat Assemblies.</title>
        <authorList>
            <person name="Bredemeyer K.R."/>
            <person name="Murphy W.J."/>
        </authorList>
    </citation>
    <scope>NUCLEOTIDE SEQUENCE [LARGE SCALE GENOMIC DNA]</scope>
</reference>
<feature type="transmembrane region" description="Helical" evidence="15">
    <location>
        <begin position="451"/>
        <end position="473"/>
    </location>
</feature>
<reference evidence="17" key="2">
    <citation type="submission" date="2025-08" db="UniProtKB">
        <authorList>
            <consortium name="Ensembl"/>
        </authorList>
    </citation>
    <scope>IDENTIFICATION</scope>
    <source>
        <strain evidence="17">breed Abyssinian</strain>
    </source>
</reference>
<dbReference type="PANTHER" id="PTHR44809">
    <property type="match status" value="1"/>
</dbReference>
<sequence length="890" mass="99897">MVVTGCARGGGGGGDRAPSRRRGCGLAPAGAAALLAGASCLCYGRSLQGEFVHDDVWAIVNNPDVRPGAPLRWGIFTNDFWGKGMAENTSHKSYRPLCVLTFKLNVFLTGMNPFYFHAVNVILHCLVTLVLMYTCDKAVFGNRRLAFATALLFAVHPIHTEAVAGIVGRADVLACLLFLLAFLSYNRSVDQRHVGECFPPTVSPFFLLLSLLLGTCAMLVKETGITVFGVCLVYDLFSLSHKQEKSSNGVIHQRSPQQPASPPPPSLPPQPHRENGKQHRFPHRGAWGGCHSPSPPEPKSSGFPVSPGAMWSMMRYLTARTNRNFLLTMRPFLKRATLVITYVIVVLYFRLWIMGGSMPLFSEQDNPASFSPYILTRFLTYSYLLAFNVWLLLAPVTLCYDWQVGSIPLVETIWDTRNLATILLAVVMTLLSLHCLAAFKRLEHKEVLVGLLFLVFPFIPASNLFFRVGFVVAERVLYMPRSGVQTLPHNAKVHYNYANFLKDQGRNREAIYHYRTALRLYPRHASALNNLGTLTRDTAEAKIYYQRALQLNPQHNRALFNLGNLLKSQEKKEEAITLLKDSIKYGPEFADAYSSLASLLAEQERFKEAEEIYQAGIKNCPDSSDLHNNYGVFLVDTGSPEKAVAHYQQAITLSPSHHVAMVNLGRLYRSLGENSLAEEWYKRALQVSRKAEILSPLGALYYNTGRYEEALQIYREAAALQPSQRELRLALAQVLAVMGQTKEAEKMTNHIVSEETGCLECYRLLSAIYSKQERHDKALDAIDKALQLKPKDPKVVSELFFTKGNQLREQNLLDKAFESYKAAVELNPDQAQAWMNMGGIQHIKGNYVSARAYYERALQLVPDSKLLQENLAKLDRLEKRLQEVREKDQT</sequence>
<evidence type="ECO:0000256" key="5">
    <source>
        <dbReference type="ARBA" id="ARBA00012839"/>
    </source>
</evidence>
<dbReference type="InterPro" id="IPR013105">
    <property type="entry name" value="TPR_2"/>
</dbReference>
<feature type="repeat" description="TPR" evidence="13">
    <location>
        <begin position="556"/>
        <end position="589"/>
    </location>
</feature>
<dbReference type="Proteomes" id="UP000823872">
    <property type="component" value="Chromosome B4"/>
</dbReference>
<comment type="pathway">
    <text evidence="3">Protein modification; protein glycosylation.</text>
</comment>
<dbReference type="Pfam" id="PF13181">
    <property type="entry name" value="TPR_8"/>
    <property type="match status" value="1"/>
</dbReference>
<feature type="transmembrane region" description="Helical" evidence="15">
    <location>
        <begin position="114"/>
        <end position="135"/>
    </location>
</feature>
<reference evidence="17" key="3">
    <citation type="submission" date="2025-09" db="UniProtKB">
        <authorList>
            <consortium name="Ensembl"/>
        </authorList>
    </citation>
    <scope>IDENTIFICATION</scope>
    <source>
        <strain evidence="17">breed Abyssinian</strain>
    </source>
</reference>
<evidence type="ECO:0000256" key="2">
    <source>
        <dbReference type="ARBA" id="ARBA00004240"/>
    </source>
</evidence>
<keyword evidence="7 15" id="KW-0812">Transmembrane</keyword>
<feature type="region of interest" description="Disordered" evidence="14">
    <location>
        <begin position="1"/>
        <end position="21"/>
    </location>
</feature>
<evidence type="ECO:0000256" key="13">
    <source>
        <dbReference type="PROSITE-ProRule" id="PRU00339"/>
    </source>
</evidence>
<dbReference type="InterPro" id="IPR019734">
    <property type="entry name" value="TPR_rpt"/>
</dbReference>
<feature type="transmembrane region" description="Helical" evidence="15">
    <location>
        <begin position="373"/>
        <end position="398"/>
    </location>
</feature>
<proteinExistence type="inferred from homology"/>
<dbReference type="Pfam" id="PF14559">
    <property type="entry name" value="TPR_19"/>
    <property type="match status" value="1"/>
</dbReference>
<evidence type="ECO:0000256" key="10">
    <source>
        <dbReference type="ARBA" id="ARBA00022824"/>
    </source>
</evidence>
<feature type="repeat" description="TPR" evidence="13">
    <location>
        <begin position="797"/>
        <end position="830"/>
    </location>
</feature>
<dbReference type="PROSITE" id="PS50005">
    <property type="entry name" value="TPR"/>
    <property type="match status" value="8"/>
</dbReference>
<evidence type="ECO:0000256" key="12">
    <source>
        <dbReference type="ARBA" id="ARBA00023136"/>
    </source>
</evidence>
<dbReference type="GeneID" id="101088587"/>
<feature type="region of interest" description="Disordered" evidence="14">
    <location>
        <begin position="247"/>
        <end position="302"/>
    </location>
</feature>
<evidence type="ECO:0000256" key="3">
    <source>
        <dbReference type="ARBA" id="ARBA00004922"/>
    </source>
</evidence>
<dbReference type="Gene3D" id="1.25.40.10">
    <property type="entry name" value="Tetratricopeptide repeat domain"/>
    <property type="match status" value="4"/>
</dbReference>
<dbReference type="InterPro" id="IPR013618">
    <property type="entry name" value="TMTC_DUF1736"/>
</dbReference>
<evidence type="ECO:0000256" key="6">
    <source>
        <dbReference type="ARBA" id="ARBA00022679"/>
    </source>
</evidence>
<dbReference type="SMART" id="SM00028">
    <property type="entry name" value="TPR"/>
    <property type="match status" value="10"/>
</dbReference>
<comment type="similarity">
    <text evidence="4">Belongs to the TMTC family.</text>
</comment>
<organism evidence="17 18">
    <name type="scientific">Felis catus</name>
    <name type="common">Cat</name>
    <name type="synonym">Felis silvestris catus</name>
    <dbReference type="NCBI Taxonomy" id="9685"/>
    <lineage>
        <taxon>Eukaryota</taxon>
        <taxon>Metazoa</taxon>
        <taxon>Chordata</taxon>
        <taxon>Craniata</taxon>
        <taxon>Vertebrata</taxon>
        <taxon>Euteleostomi</taxon>
        <taxon>Mammalia</taxon>
        <taxon>Eutheria</taxon>
        <taxon>Laurasiatheria</taxon>
        <taxon>Carnivora</taxon>
        <taxon>Feliformia</taxon>
        <taxon>Felidae</taxon>
        <taxon>Felinae</taxon>
        <taxon>Felis</taxon>
    </lineage>
</organism>
<feature type="transmembrane region" description="Helical" evidence="15">
    <location>
        <begin position="166"/>
        <end position="185"/>
    </location>
</feature>
<dbReference type="Pfam" id="PF13424">
    <property type="entry name" value="TPR_12"/>
    <property type="match status" value="1"/>
</dbReference>
<keyword evidence="9 13" id="KW-0802">TPR repeat</keyword>
<dbReference type="InterPro" id="IPR052943">
    <property type="entry name" value="TMTC_O-mannosyl-trnsfr"/>
</dbReference>
<keyword evidence="18" id="KW-1185">Reference proteome</keyword>
<evidence type="ECO:0000259" key="16">
    <source>
        <dbReference type="Pfam" id="PF08409"/>
    </source>
</evidence>
<dbReference type="SUPFAM" id="SSF48452">
    <property type="entry name" value="TPR-like"/>
    <property type="match status" value="2"/>
</dbReference>
<dbReference type="EC" id="2.4.1.109" evidence="5"/>
<feature type="repeat" description="TPR" evidence="13">
    <location>
        <begin position="624"/>
        <end position="657"/>
    </location>
</feature>
<feature type="transmembrane region" description="Helical" evidence="15">
    <location>
        <begin position="332"/>
        <end position="353"/>
    </location>
</feature>
<keyword evidence="11 15" id="KW-1133">Transmembrane helix</keyword>
<dbReference type="Pfam" id="PF07719">
    <property type="entry name" value="TPR_2"/>
    <property type="match status" value="1"/>
</dbReference>
<evidence type="ECO:0000256" key="9">
    <source>
        <dbReference type="ARBA" id="ARBA00022803"/>
    </source>
</evidence>
<evidence type="ECO:0000256" key="1">
    <source>
        <dbReference type="ARBA" id="ARBA00004141"/>
    </source>
</evidence>
<accession>A0ABI7Z1R3</accession>
<feature type="repeat" description="TPR" evidence="13">
    <location>
        <begin position="491"/>
        <end position="524"/>
    </location>
</feature>
<evidence type="ECO:0000256" key="8">
    <source>
        <dbReference type="ARBA" id="ARBA00022737"/>
    </source>
</evidence>
<dbReference type="Pfam" id="PF08409">
    <property type="entry name" value="TMTC_DUF1736"/>
    <property type="match status" value="1"/>
</dbReference>
<evidence type="ECO:0000256" key="15">
    <source>
        <dbReference type="SAM" id="Phobius"/>
    </source>
</evidence>
<evidence type="ECO:0000256" key="14">
    <source>
        <dbReference type="SAM" id="MobiDB-lite"/>
    </source>
</evidence>
<keyword evidence="6" id="KW-0808">Transferase</keyword>
<evidence type="ECO:0000256" key="4">
    <source>
        <dbReference type="ARBA" id="ARBA00007882"/>
    </source>
</evidence>
<dbReference type="PANTHER" id="PTHR44809:SF1">
    <property type="entry name" value="PROTEIN O-MANNOSYL-TRANSFERASE TMTC1"/>
    <property type="match status" value="1"/>
</dbReference>
<feature type="repeat" description="TPR" evidence="13">
    <location>
        <begin position="831"/>
        <end position="864"/>
    </location>
</feature>
<dbReference type="GeneTree" id="ENSGT00940000158027"/>
<name>A0ABI7Z1R3_FELCA</name>
<feature type="repeat" description="TPR" evidence="13">
    <location>
        <begin position="590"/>
        <end position="623"/>
    </location>
</feature>
<feature type="compositionally biased region" description="Pro residues" evidence="14">
    <location>
        <begin position="259"/>
        <end position="270"/>
    </location>
</feature>
<keyword evidence="8" id="KW-0677">Repeat</keyword>
<dbReference type="Ensembl" id="ENSFCTT00005055701.1">
    <property type="protein sequence ID" value="ENSFCTP00005041042.1"/>
    <property type="gene ID" value="ENSFCTG00005019285.1"/>
</dbReference>
<comment type="subcellular location">
    <subcellularLocation>
        <location evidence="2">Endoplasmic reticulum</location>
    </subcellularLocation>
    <subcellularLocation>
        <location evidence="1">Membrane</location>
        <topology evidence="1">Multi-pass membrane protein</topology>
    </subcellularLocation>
</comment>
<evidence type="ECO:0000256" key="11">
    <source>
        <dbReference type="ARBA" id="ARBA00022989"/>
    </source>
</evidence>
<evidence type="ECO:0000256" key="7">
    <source>
        <dbReference type="ARBA" id="ARBA00022692"/>
    </source>
</evidence>
<protein>
    <recommendedName>
        <fullName evidence="5">dolichyl-phosphate-mannose--protein mannosyltransferase</fullName>
        <ecNumber evidence="5">2.4.1.109</ecNumber>
    </recommendedName>
</protein>
<feature type="transmembrane region" description="Helical" evidence="15">
    <location>
        <begin position="419"/>
        <end position="439"/>
    </location>
</feature>
<dbReference type="RefSeq" id="XP_044917547.1">
    <property type="nucleotide sequence ID" value="XM_045061612.1"/>
</dbReference>
<dbReference type="Pfam" id="PF13432">
    <property type="entry name" value="TPR_16"/>
    <property type="match status" value="2"/>
</dbReference>
<feature type="repeat" description="TPR" evidence="13">
    <location>
        <begin position="691"/>
        <end position="724"/>
    </location>
</feature>
<feature type="transmembrane region" description="Helical" evidence="15">
    <location>
        <begin position="205"/>
        <end position="237"/>
    </location>
</feature>
<keyword evidence="10" id="KW-0256">Endoplasmic reticulum</keyword>
<keyword evidence="12 15" id="KW-0472">Membrane</keyword>
<evidence type="ECO:0000313" key="18">
    <source>
        <dbReference type="Proteomes" id="UP000823872"/>
    </source>
</evidence>
<gene>
    <name evidence="17" type="primary">TMTC1</name>
</gene>
<dbReference type="PROSITE" id="PS50293">
    <property type="entry name" value="TPR_REGION"/>
    <property type="match status" value="1"/>
</dbReference>
<feature type="domain" description="DUF1736" evidence="16">
    <location>
        <begin position="356"/>
        <end position="428"/>
    </location>
</feature>